<dbReference type="PANTHER" id="PTHR12411">
    <property type="entry name" value="CYSTEINE PROTEASE FAMILY C1-RELATED"/>
    <property type="match status" value="1"/>
</dbReference>
<comment type="similarity">
    <text evidence="1">Belongs to the peptidase C1 family.</text>
</comment>
<accession>A0AAD5WH16</accession>
<dbReference type="InterPro" id="IPR013201">
    <property type="entry name" value="Prot_inhib_I29"/>
</dbReference>
<dbReference type="CDD" id="cd02248">
    <property type="entry name" value="Peptidase_C1A"/>
    <property type="match status" value="1"/>
</dbReference>
<evidence type="ECO:0000256" key="5">
    <source>
        <dbReference type="ARBA" id="ARBA00022807"/>
    </source>
</evidence>
<organism evidence="13 14">
    <name type="scientific">Parelaphostrongylus tenuis</name>
    <name type="common">Meningeal worm</name>
    <dbReference type="NCBI Taxonomy" id="148309"/>
    <lineage>
        <taxon>Eukaryota</taxon>
        <taxon>Metazoa</taxon>
        <taxon>Ecdysozoa</taxon>
        <taxon>Nematoda</taxon>
        <taxon>Chromadorea</taxon>
        <taxon>Rhabditida</taxon>
        <taxon>Rhabditina</taxon>
        <taxon>Rhabditomorpha</taxon>
        <taxon>Strongyloidea</taxon>
        <taxon>Metastrongylidae</taxon>
        <taxon>Parelaphostrongylus</taxon>
    </lineage>
</organism>
<keyword evidence="4" id="KW-0378">Hydrolase</keyword>
<dbReference type="Pfam" id="PF00031">
    <property type="entry name" value="Cystatin"/>
    <property type="match status" value="1"/>
</dbReference>
<dbReference type="PRINTS" id="PR00705">
    <property type="entry name" value="PAPAIN"/>
</dbReference>
<gene>
    <name evidence="13" type="ORF">KIN20_030662</name>
</gene>
<dbReference type="InterPro" id="IPR025661">
    <property type="entry name" value="Pept_asp_AS"/>
</dbReference>
<dbReference type="InterPro" id="IPR013128">
    <property type="entry name" value="Peptidase_C1A"/>
</dbReference>
<dbReference type="GO" id="GO:0006508">
    <property type="term" value="P:proteolysis"/>
    <property type="evidence" value="ECO:0007669"/>
    <property type="project" value="UniProtKB-KW"/>
</dbReference>
<feature type="domain" description="Cathepsin propeptide inhibitor" evidence="12">
    <location>
        <begin position="155"/>
        <end position="212"/>
    </location>
</feature>
<dbReference type="SMART" id="SM00645">
    <property type="entry name" value="Pept_C1"/>
    <property type="match status" value="1"/>
</dbReference>
<dbReference type="AlphaFoldDB" id="A0AAD5WH16"/>
<evidence type="ECO:0000256" key="7">
    <source>
        <dbReference type="ARBA" id="ARBA00023157"/>
    </source>
</evidence>
<dbReference type="Pfam" id="PF00112">
    <property type="entry name" value="Peptidase_C1"/>
    <property type="match status" value="1"/>
</dbReference>
<feature type="domain" description="Peptidase C1A papain C-terminal" evidence="11">
    <location>
        <begin position="244"/>
        <end position="455"/>
    </location>
</feature>
<dbReference type="InterPro" id="IPR039417">
    <property type="entry name" value="Peptidase_C1A_papain-like"/>
</dbReference>
<name>A0AAD5WH16_PARTN</name>
<dbReference type="Proteomes" id="UP001196413">
    <property type="component" value="Unassembled WGS sequence"/>
</dbReference>
<dbReference type="PROSITE" id="PS00139">
    <property type="entry name" value="THIOL_PROTEASE_CYS"/>
    <property type="match status" value="1"/>
</dbReference>
<dbReference type="Gene3D" id="3.10.450.10">
    <property type="match status" value="1"/>
</dbReference>
<dbReference type="InterPro" id="IPR000169">
    <property type="entry name" value="Pept_cys_AS"/>
</dbReference>
<dbReference type="InterPro" id="IPR000668">
    <property type="entry name" value="Peptidase_C1A_C"/>
</dbReference>
<evidence type="ECO:0000256" key="6">
    <source>
        <dbReference type="ARBA" id="ARBA00023145"/>
    </source>
</evidence>
<dbReference type="Pfam" id="PF08246">
    <property type="entry name" value="Inhibitor_I29"/>
    <property type="match status" value="1"/>
</dbReference>
<keyword evidence="14" id="KW-1185">Reference proteome</keyword>
<keyword evidence="3 9" id="KW-0732">Signal</keyword>
<dbReference type="Gene3D" id="3.90.70.10">
    <property type="entry name" value="Cysteine proteinases"/>
    <property type="match status" value="1"/>
</dbReference>
<evidence type="ECO:0000259" key="11">
    <source>
        <dbReference type="SMART" id="SM00645"/>
    </source>
</evidence>
<dbReference type="CDD" id="cd00042">
    <property type="entry name" value="CY"/>
    <property type="match status" value="1"/>
</dbReference>
<dbReference type="InterPro" id="IPR025660">
    <property type="entry name" value="Pept_his_AS"/>
</dbReference>
<reference evidence="13" key="1">
    <citation type="submission" date="2021-06" db="EMBL/GenBank/DDBJ databases">
        <title>Parelaphostrongylus tenuis whole genome reference sequence.</title>
        <authorList>
            <person name="Garwood T.J."/>
            <person name="Larsen P.A."/>
            <person name="Fountain-Jones N.M."/>
            <person name="Garbe J.R."/>
            <person name="Macchietto M.G."/>
            <person name="Kania S.A."/>
            <person name="Gerhold R.W."/>
            <person name="Richards J.E."/>
            <person name="Wolf T.M."/>
        </authorList>
    </citation>
    <scope>NUCLEOTIDE SEQUENCE</scope>
    <source>
        <strain evidence="13">MNPRO001-30</strain>
        <tissue evidence="13">Meninges</tissue>
    </source>
</reference>
<dbReference type="PROSITE" id="PS00639">
    <property type="entry name" value="THIOL_PROTEASE_HIS"/>
    <property type="match status" value="1"/>
</dbReference>
<evidence type="ECO:0000256" key="8">
    <source>
        <dbReference type="ARBA" id="ARBA00023180"/>
    </source>
</evidence>
<keyword evidence="6" id="KW-0865">Zymogen</keyword>
<keyword evidence="5" id="KW-0788">Thiol protease</keyword>
<dbReference type="GO" id="GO:0004869">
    <property type="term" value="F:cysteine-type endopeptidase inhibitor activity"/>
    <property type="evidence" value="ECO:0007669"/>
    <property type="project" value="InterPro"/>
</dbReference>
<keyword evidence="2" id="KW-0645">Protease</keyword>
<evidence type="ECO:0000313" key="14">
    <source>
        <dbReference type="Proteomes" id="UP001196413"/>
    </source>
</evidence>
<dbReference type="EMBL" id="JAHQIW010006470">
    <property type="protein sequence ID" value="KAJ1369248.1"/>
    <property type="molecule type" value="Genomic_DNA"/>
</dbReference>
<dbReference type="FunFam" id="3.90.70.10:FF:000130">
    <property type="entry name" value="Cysteine proteinase 1"/>
    <property type="match status" value="1"/>
</dbReference>
<keyword evidence="7" id="KW-1015">Disulfide bond</keyword>
<evidence type="ECO:0000256" key="2">
    <source>
        <dbReference type="ARBA" id="ARBA00022670"/>
    </source>
</evidence>
<sequence>MIASWLFFLLPQLIAGSSDSVNELHQKLAQKAVDNYNMKSNDLYRWDIYSIDDVQQKMHNGIQYNIKLTLVQTNCPKLGQQLALSDCKQTDRLQKCTAEGEHRAWENYEKIEISHCAEPFRRTKRMIRIMHNSPELTARTWPNIKPKDFVAWNQFNDFAQRYNKVYNDKHETLKRFRIFKRNLKAIQLLKEGENGTAVYGITQFSDMSPDEFKKTYLPYIWDQPIFPSKLANFEAEGINMTDDYPDSFDWRKYGAVTEVKNQENCGSCWAFSTTGNIEGQWFLAKKKLVSLSEQELVDCDKVDQGCDGGLPSQAYREIIRMGGLEPESDYPYDGRGEKCHFNRSEISVYINDSVELPHNEESMKAWLVKKGPISIGINANPLQFYRHGISHPWKVFCEPSMLNHGVLIVGYGTENGKPFWIIKNSWGPKWGESGYYRLYRGKNVCGVQEMPTTAIVH</sequence>
<dbReference type="InterPro" id="IPR038765">
    <property type="entry name" value="Papain-like_cys_pep_sf"/>
</dbReference>
<feature type="domain" description="Cystatin" evidence="10">
    <location>
        <begin position="12"/>
        <end position="117"/>
    </location>
</feature>
<evidence type="ECO:0000256" key="1">
    <source>
        <dbReference type="ARBA" id="ARBA00008455"/>
    </source>
</evidence>
<feature type="chain" id="PRO_5042135215" evidence="9">
    <location>
        <begin position="17"/>
        <end position="457"/>
    </location>
</feature>
<evidence type="ECO:0000256" key="3">
    <source>
        <dbReference type="ARBA" id="ARBA00022729"/>
    </source>
</evidence>
<keyword evidence="8" id="KW-0325">Glycoprotein</keyword>
<proteinExistence type="inferred from homology"/>
<dbReference type="PROSITE" id="PS00640">
    <property type="entry name" value="THIOL_PROTEASE_ASN"/>
    <property type="match status" value="1"/>
</dbReference>
<dbReference type="SMART" id="SM00848">
    <property type="entry name" value="Inhibitor_I29"/>
    <property type="match status" value="1"/>
</dbReference>
<evidence type="ECO:0000259" key="10">
    <source>
        <dbReference type="SMART" id="SM00043"/>
    </source>
</evidence>
<evidence type="ECO:0000259" key="12">
    <source>
        <dbReference type="SMART" id="SM00848"/>
    </source>
</evidence>
<dbReference type="SUPFAM" id="SSF54001">
    <property type="entry name" value="Cysteine proteinases"/>
    <property type="match status" value="1"/>
</dbReference>
<comment type="caution">
    <text evidence="13">The sequence shown here is derived from an EMBL/GenBank/DDBJ whole genome shotgun (WGS) entry which is preliminary data.</text>
</comment>
<feature type="signal peptide" evidence="9">
    <location>
        <begin position="1"/>
        <end position="16"/>
    </location>
</feature>
<evidence type="ECO:0000256" key="9">
    <source>
        <dbReference type="SAM" id="SignalP"/>
    </source>
</evidence>
<dbReference type="InterPro" id="IPR000010">
    <property type="entry name" value="Cystatin_dom"/>
</dbReference>
<evidence type="ECO:0000313" key="13">
    <source>
        <dbReference type="EMBL" id="KAJ1369248.1"/>
    </source>
</evidence>
<dbReference type="GO" id="GO:0008234">
    <property type="term" value="F:cysteine-type peptidase activity"/>
    <property type="evidence" value="ECO:0007669"/>
    <property type="project" value="UniProtKB-KW"/>
</dbReference>
<dbReference type="SUPFAM" id="SSF54403">
    <property type="entry name" value="Cystatin/monellin"/>
    <property type="match status" value="1"/>
</dbReference>
<dbReference type="SMART" id="SM00043">
    <property type="entry name" value="CY"/>
    <property type="match status" value="1"/>
</dbReference>
<protein>
    <submittedName>
        <fullName evidence="13">Uncharacterized protein</fullName>
    </submittedName>
</protein>
<evidence type="ECO:0000256" key="4">
    <source>
        <dbReference type="ARBA" id="ARBA00022801"/>
    </source>
</evidence>
<dbReference type="InterPro" id="IPR046350">
    <property type="entry name" value="Cystatin_sf"/>
</dbReference>